<dbReference type="EMBL" id="JARPUR010000004">
    <property type="protein sequence ID" value="KAK4877934.1"/>
    <property type="molecule type" value="Genomic_DNA"/>
</dbReference>
<dbReference type="Gene3D" id="1.25.10.10">
    <property type="entry name" value="Leucine-rich Repeat Variant"/>
    <property type="match status" value="2"/>
</dbReference>
<comment type="caution">
    <text evidence="1">The sequence shown here is derived from an EMBL/GenBank/DDBJ whole genome shotgun (WGS) entry which is preliminary data.</text>
</comment>
<dbReference type="InterPro" id="IPR011989">
    <property type="entry name" value="ARM-like"/>
</dbReference>
<keyword evidence="2" id="KW-1185">Reference proteome</keyword>
<gene>
    <name evidence="1" type="ORF">RN001_010440</name>
</gene>
<name>A0AAN7SG09_9COLE</name>
<dbReference type="InterPro" id="IPR000225">
    <property type="entry name" value="Armadillo"/>
</dbReference>
<dbReference type="Proteomes" id="UP001353858">
    <property type="component" value="Unassembled WGS sequence"/>
</dbReference>
<dbReference type="InterPro" id="IPR016024">
    <property type="entry name" value="ARM-type_fold"/>
</dbReference>
<dbReference type="GO" id="GO:0003341">
    <property type="term" value="P:cilium movement"/>
    <property type="evidence" value="ECO:0007669"/>
    <property type="project" value="TreeGrafter"/>
</dbReference>
<dbReference type="Pfam" id="PF00514">
    <property type="entry name" value="Arm"/>
    <property type="match status" value="1"/>
</dbReference>
<dbReference type="SUPFAM" id="SSF48371">
    <property type="entry name" value="ARM repeat"/>
    <property type="match status" value="1"/>
</dbReference>
<evidence type="ECO:0008006" key="3">
    <source>
        <dbReference type="Google" id="ProtNLM"/>
    </source>
</evidence>
<dbReference type="GO" id="GO:0008017">
    <property type="term" value="F:microtubule binding"/>
    <property type="evidence" value="ECO:0007669"/>
    <property type="project" value="TreeGrafter"/>
</dbReference>
<reference evidence="2" key="1">
    <citation type="submission" date="2023-01" db="EMBL/GenBank/DDBJ databases">
        <title>Key to firefly adult light organ development and bioluminescence: homeobox transcription factors regulate luciferase expression and transportation to peroxisome.</title>
        <authorList>
            <person name="Fu X."/>
        </authorList>
    </citation>
    <scope>NUCLEOTIDE SEQUENCE [LARGE SCALE GENOMIC DNA]</scope>
</reference>
<dbReference type="PANTHER" id="PTHR23314:SF0">
    <property type="entry name" value="SPERM-ASSOCIATED ANTIGEN 6"/>
    <property type="match status" value="1"/>
</dbReference>
<dbReference type="AlphaFoldDB" id="A0AAN7SG09"/>
<dbReference type="GO" id="GO:0015630">
    <property type="term" value="C:microtubule cytoskeleton"/>
    <property type="evidence" value="ECO:0007669"/>
    <property type="project" value="TreeGrafter"/>
</dbReference>
<proteinExistence type="predicted"/>
<dbReference type="PANTHER" id="PTHR23314">
    <property type="entry name" value="SPERM-ASSOCIATED ANTIGEN 6 ARMADILLO REPEAT-CONTAINING"/>
    <property type="match status" value="1"/>
</dbReference>
<evidence type="ECO:0000313" key="2">
    <source>
        <dbReference type="Proteomes" id="UP001353858"/>
    </source>
</evidence>
<evidence type="ECO:0000313" key="1">
    <source>
        <dbReference type="EMBL" id="KAK4877934.1"/>
    </source>
</evidence>
<protein>
    <recommendedName>
        <fullName evidence="3">Sperm-associated antigen 6</fullName>
    </recommendedName>
</protein>
<organism evidence="1 2">
    <name type="scientific">Aquatica leii</name>
    <dbReference type="NCBI Taxonomy" id="1421715"/>
    <lineage>
        <taxon>Eukaryota</taxon>
        <taxon>Metazoa</taxon>
        <taxon>Ecdysozoa</taxon>
        <taxon>Arthropoda</taxon>
        <taxon>Hexapoda</taxon>
        <taxon>Insecta</taxon>
        <taxon>Pterygota</taxon>
        <taxon>Neoptera</taxon>
        <taxon>Endopterygota</taxon>
        <taxon>Coleoptera</taxon>
        <taxon>Polyphaga</taxon>
        <taxon>Elateriformia</taxon>
        <taxon>Elateroidea</taxon>
        <taxon>Lampyridae</taxon>
        <taxon>Luciolinae</taxon>
        <taxon>Aquatica</taxon>
    </lineage>
</organism>
<sequence>MTARSILQVFDNYQKARISFVQTVADLAMRQQNVEYLNQAGALDLLLPLITDRCTQIQQCAAIAIGRLVNFDAKLAQQVISRNCLPLLLRDIEKQSKYYKKAALFVVRSLCGHNEELASIVATSGGLEALMLSVWAMGYVARHSSTLAQSVVDVGAIPLLILCMQEPELTLKQITTNTLADIAKHSADLAQSVVDSGAVPHLARNLNNQDEKLKRNILSALGSIAKHSNDLAEVIVEAEIFPSVLIHLSHACPIVRKNAASLVRDIVKHSLELSQLIVNTGGIGALMEALRCESVESKVPCITALGYIAGHYDQFAMAVLGCNGVAELVAILNNSDDDATLSVTAWCIGQVGKHSPEHAKAVGIANAFPRLLQLYLNDQSSEDLKFKCKTALKQSLQKCMLLSALEPLLYEAPTNILKYVLGQFSKVLPNDPKARRLFVTSGGLKKIQEIDAEPGSTLLEYITVINSCFPEEIVRYYSPGYPDTLLEAVDQYSPQVMTILRDSKGRASDVQASMAITLEESPSESGTQQLTSLLEGK</sequence>
<dbReference type="SMART" id="SM00185">
    <property type="entry name" value="ARM"/>
    <property type="match status" value="8"/>
</dbReference>
<accession>A0AAN7SG09</accession>